<dbReference type="Proteomes" id="UP000299102">
    <property type="component" value="Unassembled WGS sequence"/>
</dbReference>
<comment type="caution">
    <text evidence="1">The sequence shown here is derived from an EMBL/GenBank/DDBJ whole genome shotgun (WGS) entry which is preliminary data.</text>
</comment>
<keyword evidence="2" id="KW-1185">Reference proteome</keyword>
<protein>
    <submittedName>
        <fullName evidence="1">Uncharacterized protein</fullName>
    </submittedName>
</protein>
<name>A0A4C1UMS7_EUMVA</name>
<gene>
    <name evidence="1" type="ORF">EVAR_14301_1</name>
</gene>
<dbReference type="EMBL" id="BGZK01000194">
    <property type="protein sequence ID" value="GBP27480.1"/>
    <property type="molecule type" value="Genomic_DNA"/>
</dbReference>
<proteinExistence type="predicted"/>
<organism evidence="1 2">
    <name type="scientific">Eumeta variegata</name>
    <name type="common">Bagworm moth</name>
    <name type="synonym">Eumeta japonica</name>
    <dbReference type="NCBI Taxonomy" id="151549"/>
    <lineage>
        <taxon>Eukaryota</taxon>
        <taxon>Metazoa</taxon>
        <taxon>Ecdysozoa</taxon>
        <taxon>Arthropoda</taxon>
        <taxon>Hexapoda</taxon>
        <taxon>Insecta</taxon>
        <taxon>Pterygota</taxon>
        <taxon>Neoptera</taxon>
        <taxon>Endopterygota</taxon>
        <taxon>Lepidoptera</taxon>
        <taxon>Glossata</taxon>
        <taxon>Ditrysia</taxon>
        <taxon>Tineoidea</taxon>
        <taxon>Psychidae</taxon>
        <taxon>Oiketicinae</taxon>
        <taxon>Eumeta</taxon>
    </lineage>
</organism>
<evidence type="ECO:0000313" key="1">
    <source>
        <dbReference type="EMBL" id="GBP27480.1"/>
    </source>
</evidence>
<reference evidence="1 2" key="1">
    <citation type="journal article" date="2019" name="Commun. Biol.">
        <title>The bagworm genome reveals a unique fibroin gene that provides high tensile strength.</title>
        <authorList>
            <person name="Kono N."/>
            <person name="Nakamura H."/>
            <person name="Ohtoshi R."/>
            <person name="Tomita M."/>
            <person name="Numata K."/>
            <person name="Arakawa K."/>
        </authorList>
    </citation>
    <scope>NUCLEOTIDE SEQUENCE [LARGE SCALE GENOMIC DNA]</scope>
</reference>
<dbReference type="AlphaFoldDB" id="A0A4C1UMS7"/>
<sequence length="165" mass="19242">MLPHILSDKQLTAWIRWNSEESETGKNLWEQDQGYMVNALTFPNPTISIFAEWLQRLDYSERSWSTMQEIVLRNKINKIARTRWPRNRAMPRPLSRSSPATWDIYTRVDLNYRKLTCVCSAQFIVVAQVAISKLRAEGGMGKSKMYARNNHSDLAHTTDIEHLCK</sequence>
<accession>A0A4C1UMS7</accession>
<evidence type="ECO:0000313" key="2">
    <source>
        <dbReference type="Proteomes" id="UP000299102"/>
    </source>
</evidence>